<evidence type="ECO:0000313" key="2">
    <source>
        <dbReference type="Proteomes" id="UP000193884"/>
    </source>
</evidence>
<evidence type="ECO:0000313" key="1">
    <source>
        <dbReference type="EMBL" id="OSJ34449.1"/>
    </source>
</evidence>
<comment type="caution">
    <text evidence="1">The sequence shown here is derived from an EMBL/GenBank/DDBJ whole genome shotgun (WGS) entry which is preliminary data.</text>
</comment>
<keyword evidence="2" id="KW-1185">Reference proteome</keyword>
<dbReference type="EMBL" id="NAFK01000123">
    <property type="protein sequence ID" value="OSJ34449.1"/>
    <property type="molecule type" value="Genomic_DNA"/>
</dbReference>
<name>A0ABX3XA51_9BRAD</name>
<gene>
    <name evidence="1" type="ORF">BST63_03520</name>
</gene>
<dbReference type="RefSeq" id="WP_085383455.1">
    <property type="nucleotide sequence ID" value="NZ_NAFJ01000104.1"/>
</dbReference>
<sequence length="198" mass="22133">MSTKPHEKYRPPFIQKILADPPLMPGQKPADFVDLYEQFELTQAGKAQSERDFLVALQATKLTIEVSYYACIKSKIMRMYQRAAVTDLLYESNDFAGNSGAANALKAMAHAETNKFHMDASFKDKSLKKIEAVGFGPDAVEVKAFVLCLGVISQVDAMIAKAEKRLLKFLEELEVSYSSRAKRVKHVAEEAIKHATKE</sequence>
<protein>
    <submittedName>
        <fullName evidence="1">Uncharacterized protein</fullName>
    </submittedName>
</protein>
<accession>A0ABX3XA51</accession>
<proteinExistence type="predicted"/>
<organism evidence="1 2">
    <name type="scientific">Bradyrhizobium canariense</name>
    <dbReference type="NCBI Taxonomy" id="255045"/>
    <lineage>
        <taxon>Bacteria</taxon>
        <taxon>Pseudomonadati</taxon>
        <taxon>Pseudomonadota</taxon>
        <taxon>Alphaproteobacteria</taxon>
        <taxon>Hyphomicrobiales</taxon>
        <taxon>Nitrobacteraceae</taxon>
        <taxon>Bradyrhizobium</taxon>
    </lineage>
</organism>
<dbReference type="Proteomes" id="UP000193884">
    <property type="component" value="Unassembled WGS sequence"/>
</dbReference>
<reference evidence="1 2" key="1">
    <citation type="submission" date="2017-03" db="EMBL/GenBank/DDBJ databases">
        <title>Whole genome sequences of fourteen strains of Bradyrhizobium canariense and one strain of Bradyrhizobium japonicum isolated from Lupinus (Papilionoideae: Genisteae) species in Algeria.</title>
        <authorList>
            <person name="Crovadore J."/>
            <person name="Chekireb D."/>
            <person name="Brachmann A."/>
            <person name="Chablais R."/>
            <person name="Cochard B."/>
            <person name="Lefort F."/>
        </authorList>
    </citation>
    <scope>NUCLEOTIDE SEQUENCE [LARGE SCALE GENOMIC DNA]</scope>
    <source>
        <strain evidence="1 2">UBMAN05</strain>
    </source>
</reference>